<feature type="region of interest" description="Disordered" evidence="6">
    <location>
        <begin position="1"/>
        <end position="22"/>
    </location>
</feature>
<evidence type="ECO:0000313" key="8">
    <source>
        <dbReference type="EMBL" id="QEH33148.1"/>
    </source>
</evidence>
<proteinExistence type="inferred from homology"/>
<dbReference type="KEGG" id="agv:OJF2_16450"/>
<keyword evidence="9" id="KW-1185">Reference proteome</keyword>
<comment type="catalytic activity">
    <reaction evidence="5">
        <text>a uridine in RNA = a pseudouridine in RNA</text>
        <dbReference type="Rhea" id="RHEA:48348"/>
        <dbReference type="Rhea" id="RHEA-COMP:12068"/>
        <dbReference type="Rhea" id="RHEA-COMP:12069"/>
        <dbReference type="ChEBI" id="CHEBI:65314"/>
        <dbReference type="ChEBI" id="CHEBI:65315"/>
    </reaction>
</comment>
<dbReference type="CDD" id="cd00165">
    <property type="entry name" value="S4"/>
    <property type="match status" value="1"/>
</dbReference>
<evidence type="ECO:0000256" key="5">
    <source>
        <dbReference type="RuleBase" id="RU362028"/>
    </source>
</evidence>
<keyword evidence="4" id="KW-0694">RNA-binding</keyword>
<keyword evidence="2 5" id="KW-0413">Isomerase</keyword>
<protein>
    <recommendedName>
        <fullName evidence="5">Pseudouridine synthase</fullName>
        <ecNumber evidence="5">5.4.99.-</ecNumber>
    </recommendedName>
</protein>
<dbReference type="InterPro" id="IPR050188">
    <property type="entry name" value="RluA_PseudoU_synthase"/>
</dbReference>
<comment type="similarity">
    <text evidence="1 5">Belongs to the pseudouridine synthase RluA family.</text>
</comment>
<dbReference type="InterPro" id="IPR006224">
    <property type="entry name" value="PsdUridine_synth_RluA-like_CS"/>
</dbReference>
<dbReference type="InterPro" id="IPR006225">
    <property type="entry name" value="PsdUridine_synth_RluC/D"/>
</dbReference>
<sequence>MDESEADESTLSEAPQEFEVRPRTDGKRIDAYLASRYTDYSRSVIQRIIEAEAVQVNGRAVKASYKVRAGDRVRLWLPELPDTTPVPEDIPIDVVYEDRWLTVVNKPPNMVTHPARGNWRGTLVNAIQFHYDNLSTVAGEDRPGIVHRLDRDTTGLLVVVKDDAAHRGLGLQFENREVHKEYLAIVYGEPERDSDYVEKAIGFHPITREKMAIRPEQDGGRPALTFYEVIERFRGYALVRCKPRTGRTHQIRVHLAHVGHPIVADRAYSSRASLTVRELIDDSAPRPAPGEDLDRILIDRQALHAAALRFTHPATGLPLELAAPLPLDMAKTIEALKAYRSR</sequence>
<evidence type="ECO:0000256" key="6">
    <source>
        <dbReference type="SAM" id="MobiDB-lite"/>
    </source>
</evidence>
<dbReference type="SMART" id="SM00363">
    <property type="entry name" value="S4"/>
    <property type="match status" value="1"/>
</dbReference>
<dbReference type="InterPro" id="IPR006145">
    <property type="entry name" value="PsdUridine_synth_RsuA/RluA"/>
</dbReference>
<dbReference type="PANTHER" id="PTHR21600">
    <property type="entry name" value="MITOCHONDRIAL RNA PSEUDOURIDINE SYNTHASE"/>
    <property type="match status" value="1"/>
</dbReference>
<dbReference type="GO" id="GO:0120159">
    <property type="term" value="F:rRNA pseudouridine synthase activity"/>
    <property type="evidence" value="ECO:0007669"/>
    <property type="project" value="UniProtKB-ARBA"/>
</dbReference>
<accession>A0A5B9VXW6</accession>
<dbReference type="AlphaFoldDB" id="A0A5B9VXW6"/>
<dbReference type="Gene3D" id="3.30.2350.10">
    <property type="entry name" value="Pseudouridine synthase"/>
    <property type="match status" value="1"/>
</dbReference>
<dbReference type="InterPro" id="IPR002942">
    <property type="entry name" value="S4_RNA-bd"/>
</dbReference>
<feature type="compositionally biased region" description="Acidic residues" evidence="6">
    <location>
        <begin position="1"/>
        <end position="10"/>
    </location>
</feature>
<evidence type="ECO:0000256" key="3">
    <source>
        <dbReference type="PIRSR" id="PIRSR606225-1"/>
    </source>
</evidence>
<dbReference type="PROSITE" id="PS50889">
    <property type="entry name" value="S4"/>
    <property type="match status" value="1"/>
</dbReference>
<dbReference type="InterPro" id="IPR036986">
    <property type="entry name" value="S4_RNA-bd_sf"/>
</dbReference>
<dbReference type="PROSITE" id="PS01129">
    <property type="entry name" value="PSI_RLU"/>
    <property type="match status" value="1"/>
</dbReference>
<dbReference type="GO" id="GO:0000455">
    <property type="term" value="P:enzyme-directed rRNA pseudouridine synthesis"/>
    <property type="evidence" value="ECO:0007669"/>
    <property type="project" value="TreeGrafter"/>
</dbReference>
<dbReference type="GO" id="GO:0003723">
    <property type="term" value="F:RNA binding"/>
    <property type="evidence" value="ECO:0007669"/>
    <property type="project" value="UniProtKB-KW"/>
</dbReference>
<dbReference type="SUPFAM" id="SSF55174">
    <property type="entry name" value="Alpha-L RNA-binding motif"/>
    <property type="match status" value="1"/>
</dbReference>
<dbReference type="InterPro" id="IPR020103">
    <property type="entry name" value="PsdUridine_synth_cat_dom_sf"/>
</dbReference>
<dbReference type="SUPFAM" id="SSF55120">
    <property type="entry name" value="Pseudouridine synthase"/>
    <property type="match status" value="1"/>
</dbReference>
<dbReference type="Pfam" id="PF01479">
    <property type="entry name" value="S4"/>
    <property type="match status" value="1"/>
</dbReference>
<evidence type="ECO:0000256" key="4">
    <source>
        <dbReference type="PROSITE-ProRule" id="PRU00182"/>
    </source>
</evidence>
<evidence type="ECO:0000256" key="1">
    <source>
        <dbReference type="ARBA" id="ARBA00010876"/>
    </source>
</evidence>
<dbReference type="RefSeq" id="WP_148592833.1">
    <property type="nucleotide sequence ID" value="NZ_CP042997.1"/>
</dbReference>
<dbReference type="Proteomes" id="UP000324233">
    <property type="component" value="Chromosome"/>
</dbReference>
<comment type="function">
    <text evidence="5">Responsible for synthesis of pseudouridine from uracil.</text>
</comment>
<dbReference type="OrthoDB" id="9784108at2"/>
<name>A0A5B9VXW6_9BACT</name>
<evidence type="ECO:0000259" key="7">
    <source>
        <dbReference type="SMART" id="SM00363"/>
    </source>
</evidence>
<feature type="active site" evidence="3">
    <location>
        <position position="150"/>
    </location>
</feature>
<evidence type="ECO:0000313" key="9">
    <source>
        <dbReference type="Proteomes" id="UP000324233"/>
    </source>
</evidence>
<dbReference type="PANTHER" id="PTHR21600:SF44">
    <property type="entry name" value="RIBOSOMAL LARGE SUBUNIT PSEUDOURIDINE SYNTHASE D"/>
    <property type="match status" value="1"/>
</dbReference>
<feature type="domain" description="RNA-binding S4" evidence="7">
    <location>
        <begin position="27"/>
        <end position="85"/>
    </location>
</feature>
<reference evidence="8 9" key="1">
    <citation type="submission" date="2019-08" db="EMBL/GenBank/DDBJ databases">
        <title>Deep-cultivation of Planctomycetes and their phenomic and genomic characterization uncovers novel biology.</title>
        <authorList>
            <person name="Wiegand S."/>
            <person name="Jogler M."/>
            <person name="Boedeker C."/>
            <person name="Pinto D."/>
            <person name="Vollmers J."/>
            <person name="Rivas-Marin E."/>
            <person name="Kohn T."/>
            <person name="Peeters S.H."/>
            <person name="Heuer A."/>
            <person name="Rast P."/>
            <person name="Oberbeckmann S."/>
            <person name="Bunk B."/>
            <person name="Jeske O."/>
            <person name="Meyerdierks A."/>
            <person name="Storesund J.E."/>
            <person name="Kallscheuer N."/>
            <person name="Luecker S."/>
            <person name="Lage O.M."/>
            <person name="Pohl T."/>
            <person name="Merkel B.J."/>
            <person name="Hornburger P."/>
            <person name="Mueller R.-W."/>
            <person name="Bruemmer F."/>
            <person name="Labrenz M."/>
            <person name="Spormann A.M."/>
            <person name="Op den Camp H."/>
            <person name="Overmann J."/>
            <person name="Amann R."/>
            <person name="Jetten M.S.M."/>
            <person name="Mascher T."/>
            <person name="Medema M.H."/>
            <person name="Devos D.P."/>
            <person name="Kaster A.-K."/>
            <person name="Ovreas L."/>
            <person name="Rohde M."/>
            <person name="Galperin M.Y."/>
            <person name="Jogler C."/>
        </authorList>
    </citation>
    <scope>NUCLEOTIDE SEQUENCE [LARGE SCALE GENOMIC DNA]</scope>
    <source>
        <strain evidence="8 9">OJF2</strain>
    </source>
</reference>
<evidence type="ECO:0000256" key="2">
    <source>
        <dbReference type="ARBA" id="ARBA00023235"/>
    </source>
</evidence>
<dbReference type="CDD" id="cd02869">
    <property type="entry name" value="PseudoU_synth_RluA_like"/>
    <property type="match status" value="1"/>
</dbReference>
<dbReference type="NCBIfam" id="TIGR00005">
    <property type="entry name" value="rluA_subfam"/>
    <property type="match status" value="1"/>
</dbReference>
<gene>
    <name evidence="8" type="ORF">OJF2_16450</name>
</gene>
<organism evidence="8 9">
    <name type="scientific">Aquisphaera giovannonii</name>
    <dbReference type="NCBI Taxonomy" id="406548"/>
    <lineage>
        <taxon>Bacteria</taxon>
        <taxon>Pseudomonadati</taxon>
        <taxon>Planctomycetota</taxon>
        <taxon>Planctomycetia</taxon>
        <taxon>Isosphaerales</taxon>
        <taxon>Isosphaeraceae</taxon>
        <taxon>Aquisphaera</taxon>
    </lineage>
</organism>
<dbReference type="EMBL" id="CP042997">
    <property type="protein sequence ID" value="QEH33148.1"/>
    <property type="molecule type" value="Genomic_DNA"/>
</dbReference>
<dbReference type="EC" id="5.4.99.-" evidence="5"/>
<dbReference type="Pfam" id="PF00849">
    <property type="entry name" value="PseudoU_synth_2"/>
    <property type="match status" value="1"/>
</dbReference>
<dbReference type="Gene3D" id="3.10.290.10">
    <property type="entry name" value="RNA-binding S4 domain"/>
    <property type="match status" value="1"/>
</dbReference>